<feature type="domain" description="PepSY" evidence="2">
    <location>
        <begin position="194"/>
        <end position="255"/>
    </location>
</feature>
<dbReference type="Pfam" id="PF03413">
    <property type="entry name" value="PepSY"/>
    <property type="match status" value="3"/>
</dbReference>
<evidence type="ECO:0000256" key="1">
    <source>
        <dbReference type="SAM" id="SignalP"/>
    </source>
</evidence>
<evidence type="ECO:0000259" key="2">
    <source>
        <dbReference type="Pfam" id="PF03413"/>
    </source>
</evidence>
<dbReference type="PROSITE" id="PS51257">
    <property type="entry name" value="PROKAR_LIPOPROTEIN"/>
    <property type="match status" value="1"/>
</dbReference>
<evidence type="ECO:0000313" key="3">
    <source>
        <dbReference type="EMBL" id="HIZ30564.1"/>
    </source>
</evidence>
<dbReference type="AlphaFoldDB" id="A0A9D2IZU9"/>
<feature type="signal peptide" evidence="1">
    <location>
        <begin position="1"/>
        <end position="21"/>
    </location>
</feature>
<reference evidence="3" key="2">
    <citation type="submission" date="2021-04" db="EMBL/GenBank/DDBJ databases">
        <authorList>
            <person name="Gilroy R."/>
        </authorList>
    </citation>
    <scope>NUCLEOTIDE SEQUENCE</scope>
    <source>
        <strain evidence="3">ChiGjej4B4-18154</strain>
    </source>
</reference>
<feature type="domain" description="PepSY" evidence="2">
    <location>
        <begin position="107"/>
        <end position="167"/>
    </location>
</feature>
<name>A0A9D2IZU9_9FIRM</name>
<reference evidence="3" key="1">
    <citation type="journal article" date="2021" name="PeerJ">
        <title>Extensive microbial diversity within the chicken gut microbiome revealed by metagenomics and culture.</title>
        <authorList>
            <person name="Gilroy R."/>
            <person name="Ravi A."/>
            <person name="Getino M."/>
            <person name="Pursley I."/>
            <person name="Horton D.L."/>
            <person name="Alikhan N.F."/>
            <person name="Baker D."/>
            <person name="Gharbi K."/>
            <person name="Hall N."/>
            <person name="Watson M."/>
            <person name="Adriaenssens E.M."/>
            <person name="Foster-Nyarko E."/>
            <person name="Jarju S."/>
            <person name="Secka A."/>
            <person name="Antonio M."/>
            <person name="Oren A."/>
            <person name="Chaudhuri R.R."/>
            <person name="La Ragione R."/>
            <person name="Hildebrand F."/>
            <person name="Pallen M.J."/>
        </authorList>
    </citation>
    <scope>NUCLEOTIDE SEQUENCE</scope>
    <source>
        <strain evidence="3">ChiGjej4B4-18154</strain>
    </source>
</reference>
<comment type="caution">
    <text evidence="3">The sequence shown here is derived from an EMBL/GenBank/DDBJ whole genome shotgun (WGS) entry which is preliminary data.</text>
</comment>
<organism evidence="3 4">
    <name type="scientific">Candidatus Allofournierella merdipullorum</name>
    <dbReference type="NCBI Taxonomy" id="2838595"/>
    <lineage>
        <taxon>Bacteria</taxon>
        <taxon>Bacillati</taxon>
        <taxon>Bacillota</taxon>
        <taxon>Clostridia</taxon>
        <taxon>Eubacteriales</taxon>
        <taxon>Oscillospiraceae</taxon>
        <taxon>Allofournierella</taxon>
    </lineage>
</organism>
<gene>
    <name evidence="3" type="ORF">H9813_04935</name>
</gene>
<feature type="chain" id="PRO_5038591771" evidence="1">
    <location>
        <begin position="22"/>
        <end position="338"/>
    </location>
</feature>
<dbReference type="InterPro" id="IPR025711">
    <property type="entry name" value="PepSY"/>
</dbReference>
<keyword evidence="1" id="KW-0732">Signal</keyword>
<proteinExistence type="predicted"/>
<evidence type="ECO:0000313" key="4">
    <source>
        <dbReference type="Proteomes" id="UP000824035"/>
    </source>
</evidence>
<dbReference type="EMBL" id="DXBV01000046">
    <property type="protein sequence ID" value="HIZ30564.1"/>
    <property type="molecule type" value="Genomic_DNA"/>
</dbReference>
<sequence>MKKLIAAALAALTIALFTACADAGQLAYIGDEAARAAALSGAGLSADAVTFTGTELTRRDGVEYYVVSFTSGDSRYESQVDALSGVVIQSETAPLSQSASSASAASLTAEDAKAKALAHAGLAAADVTFIKAELDRDDGRLVYDVEFYTADNKEYDYEIDAATGDVVNFDYDVEHYAPPAASGSQSGAASAASLTAEDAKAKALAHAGLAAADVTFVKAELDRDDGRLVYDVEFYTADYKEYDYEIDAATGDVVSYDYDAENYAPPAASGTISAEDAKALALAQVPGAAASDIREFETDRDDGRVEYEGKIVYGGMEYEFEIDGYSGAIRSWEAEPLH</sequence>
<dbReference type="Gene3D" id="3.10.450.40">
    <property type="match status" value="4"/>
</dbReference>
<accession>A0A9D2IZU9</accession>
<dbReference type="Proteomes" id="UP000824035">
    <property type="component" value="Unassembled WGS sequence"/>
</dbReference>
<feature type="domain" description="PepSY" evidence="2">
    <location>
        <begin position="272"/>
        <end position="331"/>
    </location>
</feature>
<protein>
    <submittedName>
        <fullName evidence="3">PepSY domain-containing protein</fullName>
    </submittedName>
</protein>